<gene>
    <name evidence="1" type="ORF">COY73_02010</name>
</gene>
<proteinExistence type="predicted"/>
<evidence type="ECO:0000313" key="1">
    <source>
        <dbReference type="EMBL" id="PIY89074.1"/>
    </source>
</evidence>
<feature type="non-terminal residue" evidence="1">
    <location>
        <position position="69"/>
    </location>
</feature>
<name>A0A2M7R680_9BACT</name>
<protein>
    <recommendedName>
        <fullName evidence="3">Acetyl-coenzyme A synthetase N-terminal domain-containing protein</fullName>
    </recommendedName>
</protein>
<dbReference type="AlphaFoldDB" id="A0A2M7R680"/>
<sequence>MIKKGDLYFPAEEFKKKAWLKDSSIYQEAAKNPVKFWEKLAKELFWFTRPSFSKKNLGGFKKWKKVFEH</sequence>
<comment type="caution">
    <text evidence="1">The sequence shown here is derived from an EMBL/GenBank/DDBJ whole genome shotgun (WGS) entry which is preliminary data.</text>
</comment>
<reference evidence="2" key="1">
    <citation type="submission" date="2017-09" db="EMBL/GenBank/DDBJ databases">
        <title>Depth-based differentiation of microbial function through sediment-hosted aquifers and enrichment of novel symbionts in the deep terrestrial subsurface.</title>
        <authorList>
            <person name="Probst A.J."/>
            <person name="Ladd B."/>
            <person name="Jarett J.K."/>
            <person name="Geller-Mcgrath D.E."/>
            <person name="Sieber C.M.K."/>
            <person name="Emerson J.B."/>
            <person name="Anantharaman K."/>
            <person name="Thomas B.C."/>
            <person name="Malmstrom R."/>
            <person name="Stieglmeier M."/>
            <person name="Klingl A."/>
            <person name="Woyke T."/>
            <person name="Ryan C.M."/>
            <person name="Banfield J.F."/>
        </authorList>
    </citation>
    <scope>NUCLEOTIDE SEQUENCE [LARGE SCALE GENOMIC DNA]</scope>
</reference>
<organism evidence="1 2">
    <name type="scientific">Candidatus Nealsonbacteria bacterium CG_4_10_14_0_8_um_filter_37_14</name>
    <dbReference type="NCBI Taxonomy" id="1974684"/>
    <lineage>
        <taxon>Bacteria</taxon>
        <taxon>Candidatus Nealsoniibacteriota</taxon>
    </lineage>
</organism>
<evidence type="ECO:0008006" key="3">
    <source>
        <dbReference type="Google" id="ProtNLM"/>
    </source>
</evidence>
<accession>A0A2M7R680</accession>
<dbReference type="EMBL" id="PFLW01000051">
    <property type="protein sequence ID" value="PIY89074.1"/>
    <property type="molecule type" value="Genomic_DNA"/>
</dbReference>
<dbReference type="Proteomes" id="UP000230767">
    <property type="component" value="Unassembled WGS sequence"/>
</dbReference>
<evidence type="ECO:0000313" key="2">
    <source>
        <dbReference type="Proteomes" id="UP000230767"/>
    </source>
</evidence>